<reference evidence="2 3" key="1">
    <citation type="submission" date="2018-06" db="EMBL/GenBank/DDBJ databases">
        <authorList>
            <consortium name="Pathogen Informatics"/>
            <person name="Doyle S."/>
        </authorList>
    </citation>
    <scope>NUCLEOTIDE SEQUENCE [LARGE SCALE GENOMIC DNA]</scope>
    <source>
        <strain evidence="2 3">NCTC10529</strain>
    </source>
</reference>
<accession>A0AAX2J5U8</accession>
<feature type="chain" id="PRO_5043432787" description="Lipoprotein" evidence="1">
    <location>
        <begin position="19"/>
        <end position="41"/>
    </location>
</feature>
<gene>
    <name evidence="2" type="ORF">NCTC10529_01582</name>
</gene>
<name>A0AAX2J5U8_KINKI</name>
<dbReference type="Proteomes" id="UP000248598">
    <property type="component" value="Chromosome 1"/>
</dbReference>
<dbReference type="GeneID" id="93263467"/>
<protein>
    <recommendedName>
        <fullName evidence="4">Lipoprotein</fullName>
    </recommendedName>
</protein>
<evidence type="ECO:0000313" key="2">
    <source>
        <dbReference type="EMBL" id="SQH25384.1"/>
    </source>
</evidence>
<keyword evidence="1" id="KW-0732">Signal</keyword>
<dbReference type="RefSeq" id="WP_003786707.1">
    <property type="nucleotide sequence ID" value="NZ_CP045141.1"/>
</dbReference>
<evidence type="ECO:0008006" key="4">
    <source>
        <dbReference type="Google" id="ProtNLM"/>
    </source>
</evidence>
<dbReference type="AlphaFoldDB" id="A0AAX2J5U8"/>
<feature type="signal peptide" evidence="1">
    <location>
        <begin position="1"/>
        <end position="18"/>
    </location>
</feature>
<proteinExistence type="predicted"/>
<dbReference type="EMBL" id="LS483426">
    <property type="protein sequence ID" value="SQH25384.1"/>
    <property type="molecule type" value="Genomic_DNA"/>
</dbReference>
<organism evidence="2 3">
    <name type="scientific">Kingella kingae</name>
    <dbReference type="NCBI Taxonomy" id="504"/>
    <lineage>
        <taxon>Bacteria</taxon>
        <taxon>Pseudomonadati</taxon>
        <taxon>Pseudomonadota</taxon>
        <taxon>Betaproteobacteria</taxon>
        <taxon>Neisseriales</taxon>
        <taxon>Neisseriaceae</taxon>
        <taxon>Kingella</taxon>
    </lineage>
</organism>
<sequence>MKKSVFVAILSMSLLLTACGAKDKCLDLGGRWNEATQSCEK</sequence>
<dbReference type="PROSITE" id="PS51257">
    <property type="entry name" value="PROKAR_LIPOPROTEIN"/>
    <property type="match status" value="1"/>
</dbReference>
<evidence type="ECO:0000313" key="3">
    <source>
        <dbReference type="Proteomes" id="UP000248598"/>
    </source>
</evidence>
<evidence type="ECO:0000256" key="1">
    <source>
        <dbReference type="SAM" id="SignalP"/>
    </source>
</evidence>